<name>A0ACC5XXM9_9TELE</name>
<comment type="caution">
    <text evidence="1">The sequence shown here is derived from an EMBL/GenBank/DDBJ whole genome shotgun (WGS) entry which is preliminary data.</text>
</comment>
<keyword evidence="2" id="KW-1185">Reference proteome</keyword>
<evidence type="ECO:0000313" key="1">
    <source>
        <dbReference type="EMBL" id="MCJ8728103.1"/>
    </source>
</evidence>
<dbReference type="EMBL" id="CM040975">
    <property type="protein sequence ID" value="MCJ8728103.1"/>
    <property type="molecule type" value="Genomic_DNA"/>
</dbReference>
<sequence length="113" mass="12072">MRTCDAELADGHGAVRRGCLFPALTGAPWRQCVGEISTPYTIATHTASHLLRTVILNTDLYYKHGGDSGAFSPCVAVDLGPIIQHANKNCAIECHAITSTLHQCWVGHVCSGL</sequence>
<dbReference type="Proteomes" id="UP000830395">
    <property type="component" value="Chromosome 1"/>
</dbReference>
<organism evidence="1 2">
    <name type="scientific">Pangasius djambal</name>
    <dbReference type="NCBI Taxonomy" id="1691987"/>
    <lineage>
        <taxon>Eukaryota</taxon>
        <taxon>Metazoa</taxon>
        <taxon>Chordata</taxon>
        <taxon>Craniata</taxon>
        <taxon>Vertebrata</taxon>
        <taxon>Euteleostomi</taxon>
        <taxon>Actinopterygii</taxon>
        <taxon>Neopterygii</taxon>
        <taxon>Teleostei</taxon>
        <taxon>Ostariophysi</taxon>
        <taxon>Siluriformes</taxon>
        <taxon>Pangasiidae</taxon>
        <taxon>Pangasius</taxon>
    </lineage>
</organism>
<gene>
    <name evidence="1" type="ORF">PDJAM_G00000510</name>
</gene>
<evidence type="ECO:0000313" key="2">
    <source>
        <dbReference type="Proteomes" id="UP000830395"/>
    </source>
</evidence>
<protein>
    <submittedName>
        <fullName evidence="1">Uncharacterized protein</fullName>
    </submittedName>
</protein>
<proteinExistence type="predicted"/>
<accession>A0ACC5XXM9</accession>
<reference evidence="1" key="1">
    <citation type="submission" date="2020-02" db="EMBL/GenBank/DDBJ databases">
        <title>Genome sequencing of the panga catfish, Pangasius djambal.</title>
        <authorList>
            <person name="Wen M."/>
            <person name="Zahm M."/>
            <person name="Roques C."/>
            <person name="Cabau C."/>
            <person name="Klopp C."/>
            <person name="Donnadieu C."/>
            <person name="Jouanno E."/>
            <person name="Avarre J.-C."/>
            <person name="Campet M."/>
            <person name="Ha T."/>
            <person name="Dugue R."/>
            <person name="Lampietro C."/>
            <person name="Louis A."/>
            <person name="Herpin A."/>
            <person name="Echchiki A."/>
            <person name="Berthelot C."/>
            <person name="Parey E."/>
            <person name="Roest-Crollius H."/>
            <person name="Braasch I."/>
            <person name="Postlethwait J.H."/>
            <person name="Bobe J."/>
            <person name="Montfort J."/>
            <person name="Bouchez O."/>
            <person name="Begum T."/>
            <person name="Schartl M."/>
            <person name="Gustiano R."/>
            <person name="Guiguen Y."/>
        </authorList>
    </citation>
    <scope>NUCLEOTIDE SEQUENCE</scope>
    <source>
        <strain evidence="1">Pdj_M5554</strain>
    </source>
</reference>